<dbReference type="AlphaFoldDB" id="A0ABD1HIZ0"/>
<dbReference type="Proteomes" id="UP001567538">
    <property type="component" value="Unassembled WGS sequence"/>
</dbReference>
<evidence type="ECO:0008006" key="4">
    <source>
        <dbReference type="Google" id="ProtNLM"/>
    </source>
</evidence>
<dbReference type="EMBL" id="JBEAFC010000006">
    <property type="protein sequence ID" value="KAL1555263.1"/>
    <property type="molecule type" value="Genomic_DNA"/>
</dbReference>
<gene>
    <name evidence="2" type="ORF">AAHA92_15727</name>
    <name evidence="1" type="ORF">AAHA92_31401</name>
</gene>
<evidence type="ECO:0000313" key="2">
    <source>
        <dbReference type="EMBL" id="KAL1555263.1"/>
    </source>
</evidence>
<sequence length="191" mass="21945">MGAKKLQCEFEEKYVTTIHYSTIYAGSVVEIGLKKTIDEVSLQRFFCCFKLSINGFLIRCRPYLSIDATTLNGRWNGQLASATALDGHNWMFPVAFELFENVCKGLENAVKAVFPWAEHREYFIHLMKNFSKRFQGHAMLLIVVCHLNVLSRQLGHLKVKVSGRDEAEVTEITDRHKEESCKGTTFRWDTC</sequence>
<protein>
    <recommendedName>
        <fullName evidence="4">MULE transposase domain-containing protein</fullName>
    </recommendedName>
</protein>
<name>A0ABD1HIZ0_SALDI</name>
<keyword evidence="3" id="KW-1185">Reference proteome</keyword>
<evidence type="ECO:0000313" key="3">
    <source>
        <dbReference type="Proteomes" id="UP001567538"/>
    </source>
</evidence>
<dbReference type="PANTHER" id="PTHR31973">
    <property type="entry name" value="POLYPROTEIN, PUTATIVE-RELATED"/>
    <property type="match status" value="1"/>
</dbReference>
<comment type="caution">
    <text evidence="2">The sequence shown here is derived from an EMBL/GenBank/DDBJ whole genome shotgun (WGS) entry which is preliminary data.</text>
</comment>
<accession>A0ABD1HIZ0</accession>
<reference evidence="2 3" key="1">
    <citation type="submission" date="2024-06" db="EMBL/GenBank/DDBJ databases">
        <title>A chromosome level genome sequence of Diviner's sage (Salvia divinorum).</title>
        <authorList>
            <person name="Ford S.A."/>
            <person name="Ro D.-K."/>
            <person name="Ness R.W."/>
            <person name="Phillips M.A."/>
        </authorList>
    </citation>
    <scope>NUCLEOTIDE SEQUENCE [LARGE SCALE GENOMIC DNA]</scope>
    <source>
        <strain evidence="2">SAF-2024a</strain>
        <tissue evidence="2">Leaf</tissue>
    </source>
</reference>
<proteinExistence type="predicted"/>
<organism evidence="2 3">
    <name type="scientific">Salvia divinorum</name>
    <name type="common">Maria pastora</name>
    <name type="synonym">Diviner's sage</name>
    <dbReference type="NCBI Taxonomy" id="28513"/>
    <lineage>
        <taxon>Eukaryota</taxon>
        <taxon>Viridiplantae</taxon>
        <taxon>Streptophyta</taxon>
        <taxon>Embryophyta</taxon>
        <taxon>Tracheophyta</taxon>
        <taxon>Spermatophyta</taxon>
        <taxon>Magnoliopsida</taxon>
        <taxon>eudicotyledons</taxon>
        <taxon>Gunneridae</taxon>
        <taxon>Pentapetalae</taxon>
        <taxon>asterids</taxon>
        <taxon>lamiids</taxon>
        <taxon>Lamiales</taxon>
        <taxon>Lamiaceae</taxon>
        <taxon>Nepetoideae</taxon>
        <taxon>Mentheae</taxon>
        <taxon>Salviinae</taxon>
        <taxon>Salvia</taxon>
        <taxon>Salvia subgen. Calosphace</taxon>
    </lineage>
</organism>
<evidence type="ECO:0000313" key="1">
    <source>
        <dbReference type="EMBL" id="KAL1533994.1"/>
    </source>
</evidence>
<dbReference type="PANTHER" id="PTHR31973:SF195">
    <property type="entry name" value="MUDR FAMILY TRANSPOSASE"/>
    <property type="match status" value="1"/>
</dbReference>
<dbReference type="EMBL" id="JBEAFC010000013">
    <property type="protein sequence ID" value="KAL1533994.1"/>
    <property type="molecule type" value="Genomic_DNA"/>
</dbReference>